<dbReference type="AlphaFoldDB" id="A0A1G2N7B9"/>
<comment type="caution">
    <text evidence="1">The sequence shown here is derived from an EMBL/GenBank/DDBJ whole genome shotgun (WGS) entry which is preliminary data.</text>
</comment>
<evidence type="ECO:0000313" key="2">
    <source>
        <dbReference type="Proteomes" id="UP000176221"/>
    </source>
</evidence>
<name>A0A1G2N7B9_9BACT</name>
<protein>
    <submittedName>
        <fullName evidence="1">Uncharacterized protein</fullName>
    </submittedName>
</protein>
<sequence>MYVLVTTCARANYGDPAKEINVGLYKVQNRKAFEILLSRIQDNPKKWMSLDERKKFIIRELSRRGYRPVSTITHFVPI</sequence>
<evidence type="ECO:0000313" key="1">
    <source>
        <dbReference type="EMBL" id="OHA32018.1"/>
    </source>
</evidence>
<dbReference type="Proteomes" id="UP000176221">
    <property type="component" value="Unassembled WGS sequence"/>
</dbReference>
<organism evidence="1 2">
    <name type="scientific">Candidatus Taylorbacteria bacterium RIFCSPLOWO2_01_FULL_45_15b</name>
    <dbReference type="NCBI Taxonomy" id="1802319"/>
    <lineage>
        <taxon>Bacteria</taxon>
        <taxon>Candidatus Tayloriibacteriota</taxon>
    </lineage>
</organism>
<dbReference type="EMBL" id="MHRX01000056">
    <property type="protein sequence ID" value="OHA32018.1"/>
    <property type="molecule type" value="Genomic_DNA"/>
</dbReference>
<accession>A0A1G2N7B9</accession>
<gene>
    <name evidence="1" type="ORF">A2928_00310</name>
</gene>
<proteinExistence type="predicted"/>
<reference evidence="1 2" key="1">
    <citation type="journal article" date="2016" name="Nat. Commun.">
        <title>Thousands of microbial genomes shed light on interconnected biogeochemical processes in an aquifer system.</title>
        <authorList>
            <person name="Anantharaman K."/>
            <person name="Brown C.T."/>
            <person name="Hug L.A."/>
            <person name="Sharon I."/>
            <person name="Castelle C.J."/>
            <person name="Probst A.J."/>
            <person name="Thomas B.C."/>
            <person name="Singh A."/>
            <person name="Wilkins M.J."/>
            <person name="Karaoz U."/>
            <person name="Brodie E.L."/>
            <person name="Williams K.H."/>
            <person name="Hubbard S.S."/>
            <person name="Banfield J.F."/>
        </authorList>
    </citation>
    <scope>NUCLEOTIDE SEQUENCE [LARGE SCALE GENOMIC DNA]</scope>
</reference>